<dbReference type="EMBL" id="MU394308">
    <property type="protein sequence ID" value="KAI6087341.1"/>
    <property type="molecule type" value="Genomic_DNA"/>
</dbReference>
<dbReference type="Proteomes" id="UP001497680">
    <property type="component" value="Unassembled WGS sequence"/>
</dbReference>
<proteinExistence type="predicted"/>
<evidence type="ECO:0000313" key="2">
    <source>
        <dbReference type="Proteomes" id="UP001497680"/>
    </source>
</evidence>
<reference evidence="1 2" key="1">
    <citation type="journal article" date="2022" name="New Phytol.">
        <title>Ecological generalism drives hyperdiversity of secondary metabolite gene clusters in xylarialean endophytes.</title>
        <authorList>
            <person name="Franco M.E.E."/>
            <person name="Wisecaver J.H."/>
            <person name="Arnold A.E."/>
            <person name="Ju Y.M."/>
            <person name="Slot J.C."/>
            <person name="Ahrendt S."/>
            <person name="Moore L.P."/>
            <person name="Eastman K.E."/>
            <person name="Scott K."/>
            <person name="Konkel Z."/>
            <person name="Mondo S.J."/>
            <person name="Kuo A."/>
            <person name="Hayes R.D."/>
            <person name="Haridas S."/>
            <person name="Andreopoulos B."/>
            <person name="Riley R."/>
            <person name="LaButti K."/>
            <person name="Pangilinan J."/>
            <person name="Lipzen A."/>
            <person name="Amirebrahimi M."/>
            <person name="Yan J."/>
            <person name="Adam C."/>
            <person name="Keymanesh K."/>
            <person name="Ng V."/>
            <person name="Louie K."/>
            <person name="Northen T."/>
            <person name="Drula E."/>
            <person name="Henrissat B."/>
            <person name="Hsieh H.M."/>
            <person name="Youens-Clark K."/>
            <person name="Lutzoni F."/>
            <person name="Miadlikowska J."/>
            <person name="Eastwood D.C."/>
            <person name="Hamelin R.C."/>
            <person name="Grigoriev I.V."/>
            <person name="U'Ren J.M."/>
        </authorList>
    </citation>
    <scope>NUCLEOTIDE SEQUENCE [LARGE SCALE GENOMIC DNA]</scope>
    <source>
        <strain evidence="1 2">ER1909</strain>
    </source>
</reference>
<keyword evidence="2" id="KW-1185">Reference proteome</keyword>
<sequence length="403" mass="44257">MVLLLHLILLSAGVEAASRPQMGWNSWNTFKANINQSVIENTAAALVELGLADAGYEYVNIDAGWQADTRATNGQQQHNITTFPSGIKGVADYVHGLGLKIGIYSDSGIYDCDFHPGSWGYEELDAYTYASWGIDYLKYDNCGGFQAGTISSQERFQKMSLSLKSSGRDIFYSLCQWGHQFPWYWADQFSDSYRMSGDIHASFSSDNSGVCQTAYCLNTGYAGVSVLTMIRKMREIAAFQKPGSWADMDMLEIGTNSMNEFEEQTHFSFWAALKSPLIIGADITNISESSLSILLNKEIIAISQDELGVAACYVPELSTEHSVQIWGGPLAHKYVALALNEANSTTNINLTLNKLPGLETSCNGTAVSVRDVWSEKELGVFTGEIPLQDVAPHQTKVLVMTCT</sequence>
<organism evidence="1 2">
    <name type="scientific">Hypoxylon rubiginosum</name>
    <dbReference type="NCBI Taxonomy" id="110542"/>
    <lineage>
        <taxon>Eukaryota</taxon>
        <taxon>Fungi</taxon>
        <taxon>Dikarya</taxon>
        <taxon>Ascomycota</taxon>
        <taxon>Pezizomycotina</taxon>
        <taxon>Sordariomycetes</taxon>
        <taxon>Xylariomycetidae</taxon>
        <taxon>Xylariales</taxon>
        <taxon>Hypoxylaceae</taxon>
        <taxon>Hypoxylon</taxon>
    </lineage>
</organism>
<comment type="caution">
    <text evidence="1">The sequence shown here is derived from an EMBL/GenBank/DDBJ whole genome shotgun (WGS) entry which is preliminary data.</text>
</comment>
<gene>
    <name evidence="1" type="ORF">F4821DRAFT_236249</name>
</gene>
<evidence type="ECO:0000313" key="1">
    <source>
        <dbReference type="EMBL" id="KAI6087341.1"/>
    </source>
</evidence>
<protein>
    <submittedName>
        <fullName evidence="1">Glycoside hydrolase family 27 protein</fullName>
    </submittedName>
</protein>
<accession>A0ACC0D3U4</accession>
<name>A0ACC0D3U4_9PEZI</name>
<keyword evidence="1" id="KW-0378">Hydrolase</keyword>